<organism evidence="1 2">
    <name type="scientific">Pedobacter yulinensis</name>
    <dbReference type="NCBI Taxonomy" id="2126353"/>
    <lineage>
        <taxon>Bacteria</taxon>
        <taxon>Pseudomonadati</taxon>
        <taxon>Bacteroidota</taxon>
        <taxon>Sphingobacteriia</taxon>
        <taxon>Sphingobacteriales</taxon>
        <taxon>Sphingobacteriaceae</taxon>
        <taxon>Pedobacter</taxon>
    </lineage>
</organism>
<protein>
    <submittedName>
        <fullName evidence="1">Uncharacterized protein</fullName>
    </submittedName>
</protein>
<dbReference type="EMBL" id="PYLS01000005">
    <property type="protein sequence ID" value="PST82493.1"/>
    <property type="molecule type" value="Genomic_DNA"/>
</dbReference>
<evidence type="ECO:0000313" key="2">
    <source>
        <dbReference type="Proteomes" id="UP000240912"/>
    </source>
</evidence>
<dbReference type="AlphaFoldDB" id="A0A2T3HJC3"/>
<sequence>MGAARAGVYQLTGEYETRYKSQARNCSVTNAQLTFSSRFAVRLRNDSKGGAADQHMINLLKACSVGQEETWKEIYKGVWLLPGIVLYLHLTKIS</sequence>
<gene>
    <name evidence="1" type="ORF">C7T94_07390</name>
</gene>
<keyword evidence="2" id="KW-1185">Reference proteome</keyword>
<comment type="caution">
    <text evidence="1">The sequence shown here is derived from an EMBL/GenBank/DDBJ whole genome shotgun (WGS) entry which is preliminary data.</text>
</comment>
<evidence type="ECO:0000313" key="1">
    <source>
        <dbReference type="EMBL" id="PST82493.1"/>
    </source>
</evidence>
<dbReference type="Proteomes" id="UP000240912">
    <property type="component" value="Unassembled WGS sequence"/>
</dbReference>
<accession>A0A2T3HJC3</accession>
<reference evidence="1 2" key="1">
    <citation type="submission" date="2018-03" db="EMBL/GenBank/DDBJ databases">
        <authorList>
            <person name="Keele B.F."/>
        </authorList>
    </citation>
    <scope>NUCLEOTIDE SEQUENCE [LARGE SCALE GENOMIC DNA]</scope>
    <source>
        <strain evidence="1 2">YL28-9</strain>
    </source>
</reference>
<proteinExistence type="predicted"/>
<name>A0A2T3HJC3_9SPHI</name>